<sequence length="80" mass="9064">MGRLFRRGDARFVYMRLFVCLSVSAFWDRVGRRRACAQEARAALRVLTGHIQLTGYFLFSTNSQLTAILVGTGGNRTIHQ</sequence>
<dbReference type="EMBL" id="LC625835">
    <property type="protein sequence ID" value="BCU03910.1"/>
    <property type="molecule type" value="Genomic_DNA"/>
</dbReference>
<accession>A0A811BRD6</accession>
<organism evidence="1 2">
    <name type="scientific">Pandoravirus japonicus</name>
    <dbReference type="NCBI Taxonomy" id="2823154"/>
    <lineage>
        <taxon>Viruses</taxon>
        <taxon>Pandoravirus</taxon>
    </lineage>
</organism>
<dbReference type="Proteomes" id="UP001253637">
    <property type="component" value="Segment"/>
</dbReference>
<proteinExistence type="predicted"/>
<evidence type="ECO:0000313" key="1">
    <source>
        <dbReference type="EMBL" id="BCU03910.1"/>
    </source>
</evidence>
<evidence type="ECO:0000313" key="2">
    <source>
        <dbReference type="Proteomes" id="UP001253637"/>
    </source>
</evidence>
<name>A0A811BRD6_9VIRU</name>
<protein>
    <submittedName>
        <fullName evidence="1">Uncharacterized protein</fullName>
    </submittedName>
</protein>
<reference evidence="1" key="1">
    <citation type="submission" date="2021-04" db="EMBL/GenBank/DDBJ databases">
        <title>Draft Genome Sequence of Pandoravirus japonicus, Isolated from the Sabaishi River of Niigata, Japan.</title>
        <authorList>
            <person name="Hosokawa N."/>
            <person name="Takahashi H."/>
            <person name="Aoki K."/>
            <person name="Takemura M."/>
        </authorList>
    </citation>
    <scope>NUCLEOTIDE SEQUENCE</scope>
</reference>